<dbReference type="RefSeq" id="WP_125227131.1">
    <property type="nucleotide sequence ID" value="NZ_RQYT01000005.1"/>
</dbReference>
<dbReference type="InterPro" id="IPR010359">
    <property type="entry name" value="IrrE_HExxH"/>
</dbReference>
<dbReference type="PROSITE" id="PS50943">
    <property type="entry name" value="HTH_CROC1"/>
    <property type="match status" value="1"/>
</dbReference>
<dbReference type="OrthoDB" id="9794834at2"/>
<feature type="domain" description="HTH cro/C1-type" evidence="2">
    <location>
        <begin position="11"/>
        <end position="65"/>
    </location>
</feature>
<dbReference type="EMBL" id="RQYT01000005">
    <property type="protein sequence ID" value="RRD50526.1"/>
    <property type="molecule type" value="Genomic_DNA"/>
</dbReference>
<dbReference type="Pfam" id="PF01381">
    <property type="entry name" value="HTH_3"/>
    <property type="match status" value="1"/>
</dbReference>
<dbReference type="SMART" id="SM00530">
    <property type="entry name" value="HTH_XRE"/>
    <property type="match status" value="1"/>
</dbReference>
<dbReference type="SUPFAM" id="SSF47413">
    <property type="entry name" value="lambda repressor-like DNA-binding domains"/>
    <property type="match status" value="1"/>
</dbReference>
<dbReference type="InterPro" id="IPR001387">
    <property type="entry name" value="Cro/C1-type_HTH"/>
</dbReference>
<dbReference type="Gene3D" id="1.10.10.2910">
    <property type="match status" value="1"/>
</dbReference>
<dbReference type="PANTHER" id="PTHR43236:SF1">
    <property type="entry name" value="BLL7220 PROTEIN"/>
    <property type="match status" value="1"/>
</dbReference>
<dbReference type="InterPro" id="IPR052345">
    <property type="entry name" value="Rad_response_metalloprotease"/>
</dbReference>
<evidence type="ECO:0000256" key="1">
    <source>
        <dbReference type="ARBA" id="ARBA00007227"/>
    </source>
</evidence>
<reference evidence="3 4" key="1">
    <citation type="submission" date="2018-11" db="EMBL/GenBank/DDBJ databases">
        <title>Genomes From Bacteria Associated with the Canine Oral Cavity: a Test Case for Automated Genome-Based Taxonomic Assignment.</title>
        <authorList>
            <person name="Coil D.A."/>
            <person name="Jospin G."/>
            <person name="Darling A.E."/>
            <person name="Wallis C."/>
            <person name="Davis I.J."/>
            <person name="Harris S."/>
            <person name="Eisen J.A."/>
            <person name="Holcombe L.J."/>
            <person name="O'Flynn C."/>
        </authorList>
    </citation>
    <scope>NUCLEOTIDE SEQUENCE [LARGE SCALE GENOMIC DNA]</scope>
    <source>
        <strain evidence="3 4">OH2822_COT-296</strain>
    </source>
</reference>
<dbReference type="Pfam" id="PF06114">
    <property type="entry name" value="Peptidase_M78"/>
    <property type="match status" value="1"/>
</dbReference>
<evidence type="ECO:0000313" key="3">
    <source>
        <dbReference type="EMBL" id="RRD50526.1"/>
    </source>
</evidence>
<name>A0A3P1WWV5_9ACTN</name>
<dbReference type="AlphaFoldDB" id="A0A3P1WWV5"/>
<dbReference type="PANTHER" id="PTHR43236">
    <property type="entry name" value="ANTITOXIN HIGA1"/>
    <property type="match status" value="1"/>
</dbReference>
<evidence type="ECO:0000313" key="4">
    <source>
        <dbReference type="Proteomes" id="UP000280935"/>
    </source>
</evidence>
<organism evidence="3 4">
    <name type="scientific">Arachnia propionica</name>
    <dbReference type="NCBI Taxonomy" id="1750"/>
    <lineage>
        <taxon>Bacteria</taxon>
        <taxon>Bacillati</taxon>
        <taxon>Actinomycetota</taxon>
        <taxon>Actinomycetes</taxon>
        <taxon>Propionibacteriales</taxon>
        <taxon>Propionibacteriaceae</taxon>
        <taxon>Arachnia</taxon>
    </lineage>
</organism>
<sequence>MIQLLPNGRRLLALRELLGLTQQDLAHALGISQPALSKIEKAERPLSTELIDRASRHYDLPAQFFHVPPSVLEVGIPTFRKASTARAGDERRILRTYREAARVWADASEASGYHTNQIPPSLATLDVDAAAGKLRRIAGIDATVPIGNMTRLLERLGIAVIWQLTPAEDDASAHAGISIPAANPTRPLIALASPLPGDAARFTLAHELAHLIWDQDTQPWTSSRSPQEKRAHDFASALLLPASMIRSRVTDTLNLNGYLPIKAEYGTSLAAIIMAAKRLQVITAQRARSLFIQLSARGWRTSEPIHVGEEHPRLLTQALQRITSWDSHSIATTTAMPAATIARWTGETIPDPEAAIISLTHWRTHRASATPAPSLH</sequence>
<proteinExistence type="inferred from homology"/>
<comment type="similarity">
    <text evidence="1">Belongs to the short-chain fatty acyl-CoA assimilation regulator (ScfR) family.</text>
</comment>
<protein>
    <submittedName>
        <fullName evidence="3">Helix-turn-helix domain-containing protein</fullName>
    </submittedName>
</protein>
<dbReference type="Proteomes" id="UP000280935">
    <property type="component" value="Unassembled WGS sequence"/>
</dbReference>
<accession>A0A3P1WWV5</accession>
<evidence type="ECO:0000259" key="2">
    <source>
        <dbReference type="PROSITE" id="PS50943"/>
    </source>
</evidence>
<dbReference type="Gene3D" id="1.10.260.40">
    <property type="entry name" value="lambda repressor-like DNA-binding domains"/>
    <property type="match status" value="1"/>
</dbReference>
<dbReference type="GO" id="GO:0003677">
    <property type="term" value="F:DNA binding"/>
    <property type="evidence" value="ECO:0007669"/>
    <property type="project" value="InterPro"/>
</dbReference>
<gene>
    <name evidence="3" type="ORF">EII35_03755</name>
</gene>
<dbReference type="InterPro" id="IPR010982">
    <property type="entry name" value="Lambda_DNA-bd_dom_sf"/>
</dbReference>
<comment type="caution">
    <text evidence="3">The sequence shown here is derived from an EMBL/GenBank/DDBJ whole genome shotgun (WGS) entry which is preliminary data.</text>
</comment>
<dbReference type="CDD" id="cd00093">
    <property type="entry name" value="HTH_XRE"/>
    <property type="match status" value="1"/>
</dbReference>